<proteinExistence type="predicted"/>
<evidence type="ECO:0000313" key="3">
    <source>
        <dbReference type="EMBL" id="GAA5111739.1"/>
    </source>
</evidence>
<dbReference type="RefSeq" id="WP_345491284.1">
    <property type="nucleotide sequence ID" value="NZ_BAABHY010000003.1"/>
</dbReference>
<feature type="domain" description="SPFH" evidence="2">
    <location>
        <begin position="29"/>
        <end position="233"/>
    </location>
</feature>
<evidence type="ECO:0000313" key="4">
    <source>
        <dbReference type="Proteomes" id="UP001500171"/>
    </source>
</evidence>
<dbReference type="EMBL" id="BAABHY010000003">
    <property type="protein sequence ID" value="GAA5111739.1"/>
    <property type="molecule type" value="Genomic_DNA"/>
</dbReference>
<dbReference type="PANTHER" id="PTHR37826">
    <property type="entry name" value="FLOTILLIN BAND_7_5 DOMAIN PROTEIN"/>
    <property type="match status" value="1"/>
</dbReference>
<name>A0ABP9NDJ6_9GAMM</name>
<keyword evidence="4" id="KW-1185">Reference proteome</keyword>
<dbReference type="Pfam" id="PF09851">
    <property type="entry name" value="SHOCT"/>
    <property type="match status" value="1"/>
</dbReference>
<dbReference type="PANTHER" id="PTHR37826:SF2">
    <property type="entry name" value="ZINC-RIBBON DOMAIN-CONTAINING PROTEIN"/>
    <property type="match status" value="1"/>
</dbReference>
<evidence type="ECO:0000259" key="2">
    <source>
        <dbReference type="Pfam" id="PF13421"/>
    </source>
</evidence>
<organism evidence="3 4">
    <name type="scientific">Orbus sasakiae</name>
    <dbReference type="NCBI Taxonomy" id="1078475"/>
    <lineage>
        <taxon>Bacteria</taxon>
        <taxon>Pseudomonadati</taxon>
        <taxon>Pseudomonadota</taxon>
        <taxon>Gammaproteobacteria</taxon>
        <taxon>Orbales</taxon>
        <taxon>Orbaceae</taxon>
        <taxon>Orbus</taxon>
    </lineage>
</organism>
<dbReference type="Proteomes" id="UP001500171">
    <property type="component" value="Unassembled WGS sequence"/>
</dbReference>
<gene>
    <name evidence="3" type="ORF">GCM10023211_17650</name>
</gene>
<dbReference type="InterPro" id="IPR018649">
    <property type="entry name" value="SHOCT"/>
</dbReference>
<accession>A0ABP9NDJ6</accession>
<dbReference type="SUPFAM" id="SSF117892">
    <property type="entry name" value="Band 7/SPFH domain"/>
    <property type="match status" value="1"/>
</dbReference>
<reference evidence="4" key="1">
    <citation type="journal article" date="2019" name="Int. J. Syst. Evol. Microbiol.">
        <title>The Global Catalogue of Microorganisms (GCM) 10K type strain sequencing project: providing services to taxonomists for standard genome sequencing and annotation.</title>
        <authorList>
            <consortium name="The Broad Institute Genomics Platform"/>
            <consortium name="The Broad Institute Genome Sequencing Center for Infectious Disease"/>
            <person name="Wu L."/>
            <person name="Ma J."/>
        </authorList>
    </citation>
    <scope>NUCLEOTIDE SEQUENCE [LARGE SCALE GENOMIC DNA]</scope>
    <source>
        <strain evidence="4">JCM 18050</strain>
    </source>
</reference>
<protein>
    <submittedName>
        <fullName evidence="3">SPFH domain-containing protein</fullName>
    </submittedName>
</protein>
<sequence>MALGKFFKRQLRTVIEWSNQGSDILFSQFSAPTDEIKNASKLIINPGQGCILVYEGKVIDVLTEQGTYELSTANHPFITNLLKIMQSFESEHKMRVYFFRLAELVNQKWGTSTPIKYVDSVYQFPIELGAYGTYSIRITQAESFFTNIIGTKASYTANDLRQLIVSRIIPSIATQLATDRYAYQNIDAQLAKLSQEIKETLQTIFNELGLSLTDFRIEATSFNEETVQRINKIADSRSDALAAQAVGLNYVDHEKLKALRDAAKNEGGLAGAGLQLGAGFEVAKSFDLNKGGTAAPTQSSQTDDEIFNQLKKLKSLLDDGILTQEEFDAKKKQILERM</sequence>
<dbReference type="InterPro" id="IPR036013">
    <property type="entry name" value="Band_7/SPFH_dom_sf"/>
</dbReference>
<evidence type="ECO:0000259" key="1">
    <source>
        <dbReference type="Pfam" id="PF09851"/>
    </source>
</evidence>
<dbReference type="CDD" id="cd03408">
    <property type="entry name" value="SPFH_like_u1"/>
    <property type="match status" value="1"/>
</dbReference>
<comment type="caution">
    <text evidence="3">The sequence shown here is derived from an EMBL/GenBank/DDBJ whole genome shotgun (WGS) entry which is preliminary data.</text>
</comment>
<dbReference type="Pfam" id="PF13421">
    <property type="entry name" value="Band_7_1"/>
    <property type="match status" value="1"/>
</dbReference>
<feature type="domain" description="SHOCT" evidence="1">
    <location>
        <begin position="309"/>
        <end position="335"/>
    </location>
</feature>
<dbReference type="InterPro" id="IPR033880">
    <property type="entry name" value="SPFH_YdjI"/>
</dbReference>